<dbReference type="GO" id="GO:0098542">
    <property type="term" value="P:defense response to other organism"/>
    <property type="evidence" value="ECO:0007669"/>
    <property type="project" value="InterPro"/>
</dbReference>
<comment type="subcellular location">
    <subcellularLocation>
        <location evidence="1">Membrane</location>
    </subcellularLocation>
</comment>
<feature type="transmembrane region" description="Helical" evidence="3">
    <location>
        <begin position="34"/>
        <end position="57"/>
    </location>
</feature>
<protein>
    <submittedName>
        <fullName evidence="4">Uncharacterized protein</fullName>
    </submittedName>
</protein>
<evidence type="ECO:0000256" key="1">
    <source>
        <dbReference type="ARBA" id="ARBA00004370"/>
    </source>
</evidence>
<evidence type="ECO:0000313" key="4">
    <source>
        <dbReference type="EMBL" id="EFH56336.1"/>
    </source>
</evidence>
<organism evidence="5">
    <name type="scientific">Arabidopsis lyrata subsp. lyrata</name>
    <name type="common">Lyre-leaved rock-cress</name>
    <dbReference type="NCBI Taxonomy" id="81972"/>
    <lineage>
        <taxon>Eukaryota</taxon>
        <taxon>Viridiplantae</taxon>
        <taxon>Streptophyta</taxon>
        <taxon>Embryophyta</taxon>
        <taxon>Tracheophyta</taxon>
        <taxon>Spermatophyta</taxon>
        <taxon>Magnoliopsida</taxon>
        <taxon>eudicotyledons</taxon>
        <taxon>Gunneridae</taxon>
        <taxon>Pentapetalae</taxon>
        <taxon>rosids</taxon>
        <taxon>malvids</taxon>
        <taxon>Brassicales</taxon>
        <taxon>Brassicaceae</taxon>
        <taxon>Camelineae</taxon>
        <taxon>Arabidopsis</taxon>
    </lineage>
</organism>
<reference evidence="5" key="1">
    <citation type="journal article" date="2011" name="Nat. Genet.">
        <title>The Arabidopsis lyrata genome sequence and the basis of rapid genome size change.</title>
        <authorList>
            <person name="Hu T.T."/>
            <person name="Pattyn P."/>
            <person name="Bakker E.G."/>
            <person name="Cao J."/>
            <person name="Cheng J.-F."/>
            <person name="Clark R.M."/>
            <person name="Fahlgren N."/>
            <person name="Fawcett J.A."/>
            <person name="Grimwood J."/>
            <person name="Gundlach H."/>
            <person name="Haberer G."/>
            <person name="Hollister J.D."/>
            <person name="Ossowski S."/>
            <person name="Ottilar R.P."/>
            <person name="Salamov A.A."/>
            <person name="Schneeberger K."/>
            <person name="Spannagl M."/>
            <person name="Wang X."/>
            <person name="Yang L."/>
            <person name="Nasrallah M.E."/>
            <person name="Bergelson J."/>
            <person name="Carrington J.C."/>
            <person name="Gaut B.S."/>
            <person name="Schmutz J."/>
            <person name="Mayer K.F.X."/>
            <person name="Van de Peer Y."/>
            <person name="Grigoriev I.V."/>
            <person name="Nordborg M."/>
            <person name="Weigel D."/>
            <person name="Guo Y.-L."/>
        </authorList>
    </citation>
    <scope>NUCLEOTIDE SEQUENCE [LARGE SCALE GENOMIC DNA]</scope>
    <source>
        <strain evidence="5">cv. MN47</strain>
    </source>
</reference>
<gene>
    <name evidence="4" type="ORF">ARALYDRAFT_483519</name>
</gene>
<keyword evidence="3" id="KW-0812">Transmembrane</keyword>
<evidence type="ECO:0000256" key="3">
    <source>
        <dbReference type="SAM" id="Phobius"/>
    </source>
</evidence>
<dbReference type="Proteomes" id="UP000008694">
    <property type="component" value="Unassembled WGS sequence"/>
</dbReference>
<dbReference type="PANTHER" id="PTHR31234:SF3">
    <property type="entry name" value="LATE EMBRYOGENESIS ABUNDANT (LEA) HYDROXYPROLINE-RICH GLYCOPROTEIN FAMILY"/>
    <property type="match status" value="1"/>
</dbReference>
<sequence length="209" mass="23969">MSVYVETTYGRTSKDVDEAHRIYQPKQSDITGKMIIFILAGLCMLLFIFIVIGFFFIAKPLKASLTSVAIRNLRYKNDTSSSSSLYFNATLAMEIRIENPNLGFFEFPTSKGDILYNGHVVGEMRINGQRVASYGAMRTEVRTQVGYRGNQTSPVWLKNDIERRLIILEARAKLRGEVHLKALNKRTVNLKCLMHLNLIDEVIHRFWCK</sequence>
<dbReference type="Gramene" id="fgenesh2_kg.4__2579__AT2G44000.1">
    <property type="protein sequence ID" value="fgenesh2_kg.4__2579__AT2G44000.1"/>
    <property type="gene ID" value="fgenesh2_kg.4__2579__AT2G44000.1"/>
</dbReference>
<name>D7LKU9_ARALL</name>
<dbReference type="AlphaFoldDB" id="D7LKU9"/>
<dbReference type="GO" id="GO:0005886">
    <property type="term" value="C:plasma membrane"/>
    <property type="evidence" value="ECO:0007669"/>
    <property type="project" value="TreeGrafter"/>
</dbReference>
<keyword evidence="5" id="KW-1185">Reference proteome</keyword>
<dbReference type="PANTHER" id="PTHR31234">
    <property type="entry name" value="LATE EMBRYOGENESIS ABUNDANT (LEA) HYDROXYPROLINE-RICH GLYCOPROTEIN FAMILY"/>
    <property type="match status" value="1"/>
</dbReference>
<dbReference type="InterPro" id="IPR044839">
    <property type="entry name" value="NDR1-like"/>
</dbReference>
<evidence type="ECO:0000256" key="2">
    <source>
        <dbReference type="ARBA" id="ARBA00023136"/>
    </source>
</evidence>
<proteinExistence type="predicted"/>
<accession>D7LKU9</accession>
<dbReference type="HOGENOM" id="CLU_050605_2_0_1"/>
<dbReference type="OrthoDB" id="1894389at2759"/>
<evidence type="ECO:0000313" key="5">
    <source>
        <dbReference type="Proteomes" id="UP000008694"/>
    </source>
</evidence>
<keyword evidence="3" id="KW-1133">Transmembrane helix</keyword>
<dbReference type="EMBL" id="GL348716">
    <property type="protein sequence ID" value="EFH56336.1"/>
    <property type="molecule type" value="Genomic_DNA"/>
</dbReference>
<keyword evidence="2 3" id="KW-0472">Membrane</keyword>